<keyword evidence="5" id="KW-0677">Repeat</keyword>
<dbReference type="GO" id="GO:0140359">
    <property type="term" value="F:ABC-type transporter activity"/>
    <property type="evidence" value="ECO:0007669"/>
    <property type="project" value="InterPro"/>
</dbReference>
<keyword evidence="9 12" id="KW-0472">Membrane</keyword>
<dbReference type="Gene3D" id="3.40.50.300">
    <property type="entry name" value="P-loop containing nucleotide triphosphate hydrolases"/>
    <property type="match status" value="2"/>
</dbReference>
<evidence type="ECO:0000313" key="15">
    <source>
        <dbReference type="Proteomes" id="UP000026960"/>
    </source>
</evidence>
<dbReference type="FunFam" id="3.40.50.300:FF:000532">
    <property type="entry name" value="ABC transporter G family member 34"/>
    <property type="match status" value="1"/>
</dbReference>
<evidence type="ECO:0000256" key="5">
    <source>
        <dbReference type="ARBA" id="ARBA00022737"/>
    </source>
</evidence>
<dbReference type="CDD" id="cd03232">
    <property type="entry name" value="ABCG_PDR_domain2"/>
    <property type="match status" value="1"/>
</dbReference>
<feature type="transmembrane region" description="Helical" evidence="12">
    <location>
        <begin position="1295"/>
        <end position="1316"/>
    </location>
</feature>
<dbReference type="HOGENOM" id="CLU_000604_35_6_1"/>
<feature type="transmembrane region" description="Helical" evidence="12">
    <location>
        <begin position="602"/>
        <end position="623"/>
    </location>
</feature>
<feature type="compositionally biased region" description="Basic and acidic residues" evidence="11">
    <location>
        <begin position="1"/>
        <end position="14"/>
    </location>
</feature>
<dbReference type="FunFam" id="3.40.50.300:FF:000157">
    <property type="entry name" value="ABC transporter G family member 34"/>
    <property type="match status" value="1"/>
</dbReference>
<dbReference type="PANTHER" id="PTHR19241">
    <property type="entry name" value="ATP-BINDING CASSETTE TRANSPORTER"/>
    <property type="match status" value="1"/>
</dbReference>
<name>A0A0D3F5W7_9ORYZ</name>
<dbReference type="Pfam" id="PF01061">
    <property type="entry name" value="ABC2_membrane"/>
    <property type="match status" value="2"/>
</dbReference>
<evidence type="ECO:0000256" key="9">
    <source>
        <dbReference type="ARBA" id="ARBA00023136"/>
    </source>
</evidence>
<reference evidence="14" key="1">
    <citation type="journal article" date="2009" name="Rice">
        <title>De Novo Next Generation Sequencing of Plant Genomes.</title>
        <authorList>
            <person name="Rounsley S."/>
            <person name="Marri P.R."/>
            <person name="Yu Y."/>
            <person name="He R."/>
            <person name="Sisneros N."/>
            <person name="Goicoechea J.L."/>
            <person name="Lee S.J."/>
            <person name="Angelova A."/>
            <person name="Kudrna D."/>
            <person name="Luo M."/>
            <person name="Affourtit J."/>
            <person name="Desany B."/>
            <person name="Knight J."/>
            <person name="Niazi F."/>
            <person name="Egholm M."/>
            <person name="Wing R.A."/>
        </authorList>
    </citation>
    <scope>NUCLEOTIDE SEQUENCE [LARGE SCALE GENOMIC DNA]</scope>
    <source>
        <strain evidence="14">cv. IRGC 105608</strain>
    </source>
</reference>
<evidence type="ECO:0000256" key="12">
    <source>
        <dbReference type="SAM" id="Phobius"/>
    </source>
</evidence>
<feature type="transmembrane region" description="Helical" evidence="12">
    <location>
        <begin position="1242"/>
        <end position="1260"/>
    </location>
</feature>
<accession>A0A0D3F5W7</accession>
<feature type="domain" description="ABC transporter" evidence="13">
    <location>
        <begin position="723"/>
        <end position="975"/>
    </location>
</feature>
<dbReference type="InterPro" id="IPR043926">
    <property type="entry name" value="ABCG_dom"/>
</dbReference>
<evidence type="ECO:0000256" key="7">
    <source>
        <dbReference type="ARBA" id="ARBA00022840"/>
    </source>
</evidence>
<dbReference type="InterPro" id="IPR034003">
    <property type="entry name" value="ABCG_PDR_2"/>
</dbReference>
<evidence type="ECO:0000256" key="4">
    <source>
        <dbReference type="ARBA" id="ARBA00022692"/>
    </source>
</evidence>
<feature type="region of interest" description="Disordered" evidence="11">
    <location>
        <begin position="1"/>
        <end position="27"/>
    </location>
</feature>
<keyword evidence="7" id="KW-0067">ATP-binding</keyword>
<organism evidence="14">
    <name type="scientific">Oryza barthii</name>
    <dbReference type="NCBI Taxonomy" id="65489"/>
    <lineage>
        <taxon>Eukaryota</taxon>
        <taxon>Viridiplantae</taxon>
        <taxon>Streptophyta</taxon>
        <taxon>Embryophyta</taxon>
        <taxon>Tracheophyta</taxon>
        <taxon>Spermatophyta</taxon>
        <taxon>Magnoliopsida</taxon>
        <taxon>Liliopsida</taxon>
        <taxon>Poales</taxon>
        <taxon>Poaceae</taxon>
        <taxon>BOP clade</taxon>
        <taxon>Oryzoideae</taxon>
        <taxon>Oryzeae</taxon>
        <taxon>Oryzinae</taxon>
        <taxon>Oryza</taxon>
    </lineage>
</organism>
<feature type="domain" description="ABC transporter" evidence="13">
    <location>
        <begin position="122"/>
        <end position="395"/>
    </location>
</feature>
<feature type="transmembrane region" description="Helical" evidence="12">
    <location>
        <begin position="1069"/>
        <end position="1087"/>
    </location>
</feature>
<comment type="subcellular location">
    <subcellularLocation>
        <location evidence="1">Membrane</location>
        <topology evidence="1">Multi-pass membrane protein</topology>
    </subcellularLocation>
</comment>
<keyword evidence="6" id="KW-0547">Nucleotide-binding</keyword>
<dbReference type="EnsemblPlants" id="OBART02G18900.3">
    <property type="protein sequence ID" value="OBART02G18900.3"/>
    <property type="gene ID" value="OBART02G18900"/>
</dbReference>
<dbReference type="Gramene" id="OBART02G18900.3">
    <property type="protein sequence ID" value="OBART02G18900.3"/>
    <property type="gene ID" value="OBART02G18900"/>
</dbReference>
<reference evidence="14" key="2">
    <citation type="submission" date="2015-03" db="UniProtKB">
        <authorList>
            <consortium name="EnsemblPlants"/>
        </authorList>
    </citation>
    <scope>IDENTIFICATION</scope>
</reference>
<feature type="transmembrane region" description="Helical" evidence="12">
    <location>
        <begin position="490"/>
        <end position="513"/>
    </location>
</feature>
<dbReference type="PROSITE" id="PS50893">
    <property type="entry name" value="ABC_TRANSPORTER_2"/>
    <property type="match status" value="2"/>
</dbReference>
<evidence type="ECO:0000256" key="3">
    <source>
        <dbReference type="ARBA" id="ARBA00022448"/>
    </source>
</evidence>
<sequence length="1326" mass="149207">MEDKKQQQQQQREEAEAEAEEEAPVVPSSLRAAAICRSLSSLSSSLRWDHRGDDDEEEAELRWAAIERLPTLDRMRTSVLSSEAVDVRRLGAAQRRVLVRVEADCQVVSGKPLPTLLNTVLATARGLSRRPHARIPILNDVTGILKPSRLTLLLGPPGCGKTTLLLALAGKLDKNLKVTGEVEYNGANLNTFVPEKTSAYISQYDLHVPEMTVRETLDFSARFQGVGTRAEIMKEVIRREKEAGITPDPDIDTYMKAISVEGLERSMQTDYIMKIMGLDICADIIVGDIMRRGISGGEKKRLTTGEMIVGPSRALFMDEISTGLDSSTTFQIVSCLQQVAHISESTILVSLLQPAPETYDLFDDIILMAEGKIVYHGSKSCIMNFFESCGFKCPERKGAADFLQEVLSKKDQQQYWSRTEETYNFVTIDHFCEKFKASQVGQNLVEELANPFDKSEGYNNALSLNIYSLTKWDLLKACFAREILLMRRNAFIYITKVVQLGLLAVITGTVFLRTHMGVDRAHADYYMGSLFYALILLLVNGFPELAIAVSRLPVFYKQRDYYFYPAWAYAIPSFILKIPLSLVESITWTSISYYLIGYTPEASRFFCQLLILFLVHTGALSLFRCVASYCQTMVASSVGGTMSFLVILLFGGFIIPRRYAIGLTIKKRTSRAIISRDKFSTFDRRGKDMSKDMDNRMPKLQVGNALAPNKTGTMVLPFSPLTISFQDVNYYVDTPVEMREQGYKERKLQLLHNITGAFQPGVLSALMGVTGAGKTTLLDVLAGRKTGGVIEGDIRVGGYPKIQQTFARISGYCEQTDVHSPQITVEESVAYSAWLRLPTEVDSKTRREFVDEVIQTIELDDIRDALVGLPGVSGLSTEQRKRLTIAVELVSNPSVIFMDEPTSGLDARAAAIVMRAVKNVADTGRTVVCTIHQPSIEIFEAFDELMLMKRGGELIYAGPLGLHSCNVIHYFETIPGVPKIKDNYNPSTWMLEVTCASMEAQLGVDFAQIYRESTMCKDKDALVKSLSKPALGTSDLHFPTRFPQKFREQLKACIWKQFLSYWRSPSYNLVRILFITISCIVFGVLFWQQGDINHINDQQGLFTILGCMYGTTLFTGINNCQSVIPFVSIERSVVYRERFAGMYSPWAYSLAQVAMEIPYVLVQILLIMFIAYPMIGYAWTAAKFFWFMYTIACTLLYFLYFGMMIVSLTPNIQVASILASMFYTLQNLMSGFIVPAPQIPRWWIWLYYTSPLSWTLNVFFTTQFGDEHEKEISVFGETKSVAAFIKDYFGFRHDLLPLAAIILAMFPILFAILFGLSISKLNFQRR</sequence>
<feature type="transmembrane region" description="Helical" evidence="12">
    <location>
        <begin position="561"/>
        <end position="582"/>
    </location>
</feature>
<evidence type="ECO:0000259" key="13">
    <source>
        <dbReference type="PROSITE" id="PS50893"/>
    </source>
</evidence>
<dbReference type="GO" id="GO:0005886">
    <property type="term" value="C:plasma membrane"/>
    <property type="evidence" value="ECO:0007669"/>
    <property type="project" value="UniProtKB-ARBA"/>
</dbReference>
<evidence type="ECO:0000256" key="1">
    <source>
        <dbReference type="ARBA" id="ARBA00004141"/>
    </source>
</evidence>
<dbReference type="Pfam" id="PF00005">
    <property type="entry name" value="ABC_tran"/>
    <property type="match status" value="2"/>
</dbReference>
<dbReference type="Proteomes" id="UP000026960">
    <property type="component" value="Chromosome 2"/>
</dbReference>
<evidence type="ECO:0000256" key="10">
    <source>
        <dbReference type="ARBA" id="ARBA00037747"/>
    </source>
</evidence>
<feature type="transmembrane region" description="Helical" evidence="12">
    <location>
        <begin position="1099"/>
        <end position="1117"/>
    </location>
</feature>
<dbReference type="SUPFAM" id="SSF52540">
    <property type="entry name" value="P-loop containing nucleoside triphosphate hydrolases"/>
    <property type="match status" value="2"/>
</dbReference>
<keyword evidence="4 12" id="KW-0812">Transmembrane</keyword>
<dbReference type="SMART" id="SM00382">
    <property type="entry name" value="AAA"/>
    <property type="match status" value="2"/>
</dbReference>
<keyword evidence="8 12" id="KW-1133">Transmembrane helix</keyword>
<feature type="transmembrane region" description="Helical" evidence="12">
    <location>
        <begin position="525"/>
        <end position="549"/>
    </location>
</feature>
<feature type="transmembrane region" description="Helical" evidence="12">
    <location>
        <begin position="635"/>
        <end position="655"/>
    </location>
</feature>
<feature type="transmembrane region" description="Helical" evidence="12">
    <location>
        <begin position="1146"/>
        <end position="1172"/>
    </location>
</feature>
<evidence type="ECO:0000313" key="14">
    <source>
        <dbReference type="EnsemblPlants" id="OBART02G18900.3"/>
    </source>
</evidence>
<protein>
    <recommendedName>
        <fullName evidence="13">ABC transporter domain-containing protein</fullName>
    </recommendedName>
</protein>
<dbReference type="InterPro" id="IPR003593">
    <property type="entry name" value="AAA+_ATPase"/>
</dbReference>
<comment type="function">
    <text evidence="10">May be a general defense protein.</text>
</comment>
<evidence type="ECO:0000256" key="11">
    <source>
        <dbReference type="SAM" id="MobiDB-lite"/>
    </source>
</evidence>
<dbReference type="GO" id="GO:0005524">
    <property type="term" value="F:ATP binding"/>
    <property type="evidence" value="ECO:0007669"/>
    <property type="project" value="UniProtKB-KW"/>
</dbReference>
<dbReference type="InterPro" id="IPR027417">
    <property type="entry name" value="P-loop_NTPase"/>
</dbReference>
<dbReference type="InterPro" id="IPR003439">
    <property type="entry name" value="ABC_transporter-like_ATP-bd"/>
</dbReference>
<dbReference type="GO" id="GO:0016887">
    <property type="term" value="F:ATP hydrolysis activity"/>
    <property type="evidence" value="ECO:0007669"/>
    <property type="project" value="InterPro"/>
</dbReference>
<feature type="transmembrane region" description="Helical" evidence="12">
    <location>
        <begin position="1212"/>
        <end position="1235"/>
    </location>
</feature>
<evidence type="ECO:0000256" key="8">
    <source>
        <dbReference type="ARBA" id="ARBA00022989"/>
    </source>
</evidence>
<evidence type="ECO:0000256" key="6">
    <source>
        <dbReference type="ARBA" id="ARBA00022741"/>
    </source>
</evidence>
<keyword evidence="3" id="KW-0813">Transport</keyword>
<dbReference type="Pfam" id="PF19055">
    <property type="entry name" value="ABC2_membrane_7"/>
    <property type="match status" value="1"/>
</dbReference>
<feature type="transmembrane region" description="Helical" evidence="12">
    <location>
        <begin position="1184"/>
        <end position="1206"/>
    </location>
</feature>
<dbReference type="InterPro" id="IPR013525">
    <property type="entry name" value="ABC2_TM"/>
</dbReference>
<proteinExistence type="inferred from homology"/>
<comment type="similarity">
    <text evidence="2">Belongs to the ABC transporter superfamily. ABCG family. PDR (TC 3.A.1.205) subfamily.</text>
</comment>
<evidence type="ECO:0000256" key="2">
    <source>
        <dbReference type="ARBA" id="ARBA00006012"/>
    </source>
</evidence>
<keyword evidence="15" id="KW-1185">Reference proteome</keyword>